<dbReference type="EMBL" id="JAAXLJ010000007">
    <property type="protein sequence ID" value="NLR18389.1"/>
    <property type="molecule type" value="Genomic_DNA"/>
</dbReference>
<reference evidence="1 2" key="1">
    <citation type="submission" date="2020-04" db="EMBL/GenBank/DDBJ databases">
        <title>A novel species of genus Lactobacillus that was isolated from fermented food Zha-chili.</title>
        <authorList>
            <person name="Zhang Z."/>
        </authorList>
    </citation>
    <scope>NUCLEOTIDE SEQUENCE [LARGE SCALE GENOMIC DNA]</scope>
    <source>
        <strain evidence="2">HBUAS51383</strain>
    </source>
</reference>
<comment type="caution">
    <text evidence="1">The sequence shown here is derived from an EMBL/GenBank/DDBJ whole genome shotgun (WGS) entry which is preliminary data.</text>
</comment>
<sequence>MNATQTTDTRGCHFDYNHLRPITEKDLQQFNAAERSYMQTHHYGIELHTNKLV</sequence>
<protein>
    <recommendedName>
        <fullName evidence="3">Acetyltransferase</fullName>
    </recommendedName>
</protein>
<dbReference type="RefSeq" id="WP_168925004.1">
    <property type="nucleotide sequence ID" value="NZ_JAAXLJ010000007.1"/>
</dbReference>
<evidence type="ECO:0008006" key="3">
    <source>
        <dbReference type="Google" id="ProtNLM"/>
    </source>
</evidence>
<gene>
    <name evidence="1" type="ORF">HC026_05550</name>
</gene>
<evidence type="ECO:0000313" key="1">
    <source>
        <dbReference type="EMBL" id="NLR18389.1"/>
    </source>
</evidence>
<dbReference type="Proteomes" id="UP000763447">
    <property type="component" value="Unassembled WGS sequence"/>
</dbReference>
<evidence type="ECO:0000313" key="2">
    <source>
        <dbReference type="Proteomes" id="UP000763447"/>
    </source>
</evidence>
<name>A0ABX1KWR5_9LACO</name>
<accession>A0ABX1KWR5</accession>
<organism evidence="1 2">
    <name type="scientific">Secundilactobacillus angelensis</name>
    <dbReference type="NCBI Taxonomy" id="2722706"/>
    <lineage>
        <taxon>Bacteria</taxon>
        <taxon>Bacillati</taxon>
        <taxon>Bacillota</taxon>
        <taxon>Bacilli</taxon>
        <taxon>Lactobacillales</taxon>
        <taxon>Lactobacillaceae</taxon>
        <taxon>Secundilactobacillus</taxon>
    </lineage>
</organism>
<proteinExistence type="predicted"/>
<keyword evidence="2" id="KW-1185">Reference proteome</keyword>